<evidence type="ECO:0000256" key="9">
    <source>
        <dbReference type="RuleBase" id="RU363032"/>
    </source>
</evidence>
<evidence type="ECO:0000259" key="10">
    <source>
        <dbReference type="PROSITE" id="PS50928"/>
    </source>
</evidence>
<dbReference type="InterPro" id="IPR043429">
    <property type="entry name" value="ArtM/GltK/GlnP/TcyL/YhdX-like"/>
</dbReference>
<organism evidence="11 12">
    <name type="scientific">Albidovulum salinarum</name>
    <dbReference type="NCBI Taxonomy" id="2984153"/>
    <lineage>
        <taxon>Bacteria</taxon>
        <taxon>Pseudomonadati</taxon>
        <taxon>Pseudomonadota</taxon>
        <taxon>Alphaproteobacteria</taxon>
        <taxon>Rhodobacterales</taxon>
        <taxon>Paracoccaceae</taxon>
        <taxon>Albidovulum</taxon>
    </lineage>
</organism>
<keyword evidence="12" id="KW-1185">Reference proteome</keyword>
<name>A0ABT2X8R7_9RHOB</name>
<evidence type="ECO:0000256" key="3">
    <source>
        <dbReference type="ARBA" id="ARBA00022448"/>
    </source>
</evidence>
<evidence type="ECO:0000256" key="8">
    <source>
        <dbReference type="ARBA" id="ARBA00023136"/>
    </source>
</evidence>
<dbReference type="InterPro" id="IPR035906">
    <property type="entry name" value="MetI-like_sf"/>
</dbReference>
<comment type="caution">
    <text evidence="11">The sequence shown here is derived from an EMBL/GenBank/DDBJ whole genome shotgun (WGS) entry which is preliminary data.</text>
</comment>
<dbReference type="Proteomes" id="UP001209535">
    <property type="component" value="Unassembled WGS sequence"/>
</dbReference>
<dbReference type="PROSITE" id="PS50928">
    <property type="entry name" value="ABC_TM1"/>
    <property type="match status" value="1"/>
</dbReference>
<protein>
    <submittedName>
        <fullName evidence="11">Amino acid ABC transporter permease</fullName>
    </submittedName>
</protein>
<dbReference type="PANTHER" id="PTHR30614:SF0">
    <property type="entry name" value="L-CYSTINE TRANSPORT SYSTEM PERMEASE PROTEIN TCYL"/>
    <property type="match status" value="1"/>
</dbReference>
<feature type="transmembrane region" description="Helical" evidence="9">
    <location>
        <begin position="20"/>
        <end position="44"/>
    </location>
</feature>
<dbReference type="SUPFAM" id="SSF161098">
    <property type="entry name" value="MetI-like"/>
    <property type="match status" value="1"/>
</dbReference>
<evidence type="ECO:0000313" key="12">
    <source>
        <dbReference type="Proteomes" id="UP001209535"/>
    </source>
</evidence>
<dbReference type="PANTHER" id="PTHR30614">
    <property type="entry name" value="MEMBRANE COMPONENT OF AMINO ACID ABC TRANSPORTER"/>
    <property type="match status" value="1"/>
</dbReference>
<dbReference type="Gene3D" id="1.10.3720.10">
    <property type="entry name" value="MetI-like"/>
    <property type="match status" value="1"/>
</dbReference>
<keyword evidence="3 9" id="KW-0813">Transport</keyword>
<proteinExistence type="inferred from homology"/>
<keyword evidence="6" id="KW-0029">Amino-acid transport</keyword>
<feature type="transmembrane region" description="Helical" evidence="9">
    <location>
        <begin position="189"/>
        <end position="210"/>
    </location>
</feature>
<feature type="domain" description="ABC transmembrane type-1" evidence="10">
    <location>
        <begin position="20"/>
        <end position="210"/>
    </location>
</feature>
<dbReference type="InterPro" id="IPR010065">
    <property type="entry name" value="AA_ABC_transptr_permease_3TM"/>
</dbReference>
<comment type="subcellular location">
    <subcellularLocation>
        <location evidence="1">Cell inner membrane</location>
        <topology evidence="1">Multi-pass membrane protein</topology>
    </subcellularLocation>
    <subcellularLocation>
        <location evidence="9">Cell membrane</location>
        <topology evidence="9">Multi-pass membrane protein</topology>
    </subcellularLocation>
</comment>
<feature type="transmembrane region" description="Helical" evidence="9">
    <location>
        <begin position="92"/>
        <end position="115"/>
    </location>
</feature>
<dbReference type="Pfam" id="PF00528">
    <property type="entry name" value="BPD_transp_1"/>
    <property type="match status" value="1"/>
</dbReference>
<keyword evidence="5 9" id="KW-0812">Transmembrane</keyword>
<dbReference type="InterPro" id="IPR000515">
    <property type="entry name" value="MetI-like"/>
</dbReference>
<gene>
    <name evidence="11" type="ORF">OEZ60_20390</name>
</gene>
<evidence type="ECO:0000256" key="1">
    <source>
        <dbReference type="ARBA" id="ARBA00004429"/>
    </source>
</evidence>
<dbReference type="NCBIfam" id="TIGR01726">
    <property type="entry name" value="HEQRo_perm_3TM"/>
    <property type="match status" value="1"/>
</dbReference>
<evidence type="ECO:0000256" key="7">
    <source>
        <dbReference type="ARBA" id="ARBA00022989"/>
    </source>
</evidence>
<dbReference type="EMBL" id="JAOVQO010000027">
    <property type="protein sequence ID" value="MCU9850347.1"/>
    <property type="molecule type" value="Genomic_DNA"/>
</dbReference>
<evidence type="ECO:0000256" key="6">
    <source>
        <dbReference type="ARBA" id="ARBA00022970"/>
    </source>
</evidence>
<dbReference type="CDD" id="cd06261">
    <property type="entry name" value="TM_PBP2"/>
    <property type="match status" value="1"/>
</dbReference>
<keyword evidence="7 9" id="KW-1133">Transmembrane helix</keyword>
<sequence length="225" mass="24495">MNNLSFSFTSNDFLLMLQGAGITFFLTLVSGFAGSVLGFLVGWGRSLGVKWLYYPLGIYIEVIRSVPLIIQFVLFNSFLAIAGYPINPFVSGLITLSLYIAAYVAEVVMAGIHSVPPTMVRAARGLGLGYFQSFRYVVVPIGARTVLPSWTGLMLGLMKDTSLIAVLGASPPELLRASQIVITRIQEPLAILIGAGAFYFVMCHVITLAVQRYERSWTSKGKVEA</sequence>
<reference evidence="11 12" key="1">
    <citation type="submission" date="2022-10" db="EMBL/GenBank/DDBJ databases">
        <title>Defluviimonas sp. nov., isolated from ocean surface sediments.</title>
        <authorList>
            <person name="He W."/>
            <person name="Wang L."/>
            <person name="Zhang D.-F."/>
        </authorList>
    </citation>
    <scope>NUCLEOTIDE SEQUENCE [LARGE SCALE GENOMIC DNA]</scope>
    <source>
        <strain evidence="11 12">WL0024</strain>
    </source>
</reference>
<evidence type="ECO:0000256" key="2">
    <source>
        <dbReference type="ARBA" id="ARBA00010072"/>
    </source>
</evidence>
<evidence type="ECO:0000256" key="5">
    <source>
        <dbReference type="ARBA" id="ARBA00022692"/>
    </source>
</evidence>
<keyword evidence="4" id="KW-1003">Cell membrane</keyword>
<dbReference type="RefSeq" id="WP_263340338.1">
    <property type="nucleotide sequence ID" value="NZ_JAOVQO010000027.1"/>
</dbReference>
<keyword evidence="8 9" id="KW-0472">Membrane</keyword>
<evidence type="ECO:0000313" key="11">
    <source>
        <dbReference type="EMBL" id="MCU9850347.1"/>
    </source>
</evidence>
<feature type="transmembrane region" description="Helical" evidence="9">
    <location>
        <begin position="136"/>
        <end position="158"/>
    </location>
</feature>
<comment type="similarity">
    <text evidence="2">Belongs to the binding-protein-dependent transport system permease family. HisMQ subfamily.</text>
</comment>
<evidence type="ECO:0000256" key="4">
    <source>
        <dbReference type="ARBA" id="ARBA00022475"/>
    </source>
</evidence>
<accession>A0ABT2X8R7</accession>